<sequence length="97" mass="10884">MINCSHNNRTVSLRLKHSASYSLQHVLGVKSKSGATRLALAILRCWLVVFLRVYPLDARTAVAERSDDTQLCVIRGTWLTVVGEGKDEALRDWFGIQ</sequence>
<reference evidence="1 2" key="1">
    <citation type="submission" date="2021-06" db="EMBL/GenBank/DDBJ databases">
        <title>Caerostris extrusa draft genome.</title>
        <authorList>
            <person name="Kono N."/>
            <person name="Arakawa K."/>
        </authorList>
    </citation>
    <scope>NUCLEOTIDE SEQUENCE [LARGE SCALE GENOMIC DNA]</scope>
</reference>
<accession>A0AAV4XE08</accession>
<dbReference type="AlphaFoldDB" id="A0AAV4XE08"/>
<keyword evidence="2" id="KW-1185">Reference proteome</keyword>
<gene>
    <name evidence="1" type="ORF">CEXT_53261</name>
</gene>
<name>A0AAV4XE08_CAEEX</name>
<evidence type="ECO:0000313" key="1">
    <source>
        <dbReference type="EMBL" id="GIY92043.1"/>
    </source>
</evidence>
<evidence type="ECO:0000313" key="2">
    <source>
        <dbReference type="Proteomes" id="UP001054945"/>
    </source>
</evidence>
<dbReference type="Proteomes" id="UP001054945">
    <property type="component" value="Unassembled WGS sequence"/>
</dbReference>
<dbReference type="EMBL" id="BPLR01017488">
    <property type="protein sequence ID" value="GIY92043.1"/>
    <property type="molecule type" value="Genomic_DNA"/>
</dbReference>
<organism evidence="1 2">
    <name type="scientific">Caerostris extrusa</name>
    <name type="common">Bark spider</name>
    <name type="synonym">Caerostris bankana</name>
    <dbReference type="NCBI Taxonomy" id="172846"/>
    <lineage>
        <taxon>Eukaryota</taxon>
        <taxon>Metazoa</taxon>
        <taxon>Ecdysozoa</taxon>
        <taxon>Arthropoda</taxon>
        <taxon>Chelicerata</taxon>
        <taxon>Arachnida</taxon>
        <taxon>Araneae</taxon>
        <taxon>Araneomorphae</taxon>
        <taxon>Entelegynae</taxon>
        <taxon>Araneoidea</taxon>
        <taxon>Araneidae</taxon>
        <taxon>Caerostris</taxon>
    </lineage>
</organism>
<comment type="caution">
    <text evidence="1">The sequence shown here is derived from an EMBL/GenBank/DDBJ whole genome shotgun (WGS) entry which is preliminary data.</text>
</comment>
<protein>
    <submittedName>
        <fullName evidence="1">Uncharacterized protein</fullName>
    </submittedName>
</protein>
<proteinExistence type="predicted"/>